<keyword evidence="3" id="KW-0675">Receptor</keyword>
<sequence>MEIVELKKDLVFKELYNYYVTNFGFDHSIVKYSNLLGLMNELNELDYQCKEGVIIAKMFDPTILNAVDDAF</sequence>
<keyword evidence="4" id="KW-1185">Reference proteome</keyword>
<evidence type="ECO:0000256" key="1">
    <source>
        <dbReference type="ARBA" id="ARBA00023015"/>
    </source>
</evidence>
<proteinExistence type="predicted"/>
<keyword evidence="2" id="KW-0804">Transcription</keyword>
<evidence type="ECO:0000256" key="2">
    <source>
        <dbReference type="ARBA" id="ARBA00023163"/>
    </source>
</evidence>
<reference evidence="5" key="1">
    <citation type="submission" date="2022-11" db="UniProtKB">
        <authorList>
            <consortium name="WormBaseParasite"/>
        </authorList>
    </citation>
    <scope>IDENTIFICATION</scope>
</reference>
<keyword evidence="1" id="KW-0805">Transcription regulation</keyword>
<dbReference type="AlphaFoldDB" id="A0A914E467"/>
<dbReference type="WBParaSite" id="ACRNAN_scaffold5654.g31500.t1">
    <property type="protein sequence ID" value="ACRNAN_scaffold5654.g31500.t1"/>
    <property type="gene ID" value="ACRNAN_scaffold5654.g31500"/>
</dbReference>
<organism evidence="4 5">
    <name type="scientific">Acrobeloides nanus</name>
    <dbReference type="NCBI Taxonomy" id="290746"/>
    <lineage>
        <taxon>Eukaryota</taxon>
        <taxon>Metazoa</taxon>
        <taxon>Ecdysozoa</taxon>
        <taxon>Nematoda</taxon>
        <taxon>Chromadorea</taxon>
        <taxon>Rhabditida</taxon>
        <taxon>Tylenchina</taxon>
        <taxon>Cephalobomorpha</taxon>
        <taxon>Cephaloboidea</taxon>
        <taxon>Cephalobidae</taxon>
        <taxon>Acrobeloides</taxon>
    </lineage>
</organism>
<dbReference type="SUPFAM" id="SSF48508">
    <property type="entry name" value="Nuclear receptor ligand-binding domain"/>
    <property type="match status" value="1"/>
</dbReference>
<name>A0A914E467_9BILA</name>
<dbReference type="InterPro" id="IPR035500">
    <property type="entry name" value="NHR-like_dom_sf"/>
</dbReference>
<protein>
    <submittedName>
        <fullName evidence="5">Uncharacterized protein</fullName>
    </submittedName>
</protein>
<evidence type="ECO:0000313" key="5">
    <source>
        <dbReference type="WBParaSite" id="ACRNAN_scaffold5654.g31500.t1"/>
    </source>
</evidence>
<dbReference type="Proteomes" id="UP000887540">
    <property type="component" value="Unplaced"/>
</dbReference>
<accession>A0A914E467</accession>
<evidence type="ECO:0000313" key="4">
    <source>
        <dbReference type="Proteomes" id="UP000887540"/>
    </source>
</evidence>
<evidence type="ECO:0000256" key="3">
    <source>
        <dbReference type="ARBA" id="ARBA00023170"/>
    </source>
</evidence>